<dbReference type="KEGG" id="hro:HELRODRAFT_166078"/>
<reference evidence="3" key="1">
    <citation type="submission" date="2012-12" db="EMBL/GenBank/DDBJ databases">
        <authorList>
            <person name="Hellsten U."/>
            <person name="Grimwood J."/>
            <person name="Chapman J.A."/>
            <person name="Shapiro H."/>
            <person name="Aerts A."/>
            <person name="Otillar R.P."/>
            <person name="Terry A.Y."/>
            <person name="Boore J.L."/>
            <person name="Simakov O."/>
            <person name="Marletaz F."/>
            <person name="Cho S.-J."/>
            <person name="Edsinger-Gonzales E."/>
            <person name="Havlak P."/>
            <person name="Kuo D.-H."/>
            <person name="Larsson T."/>
            <person name="Lv J."/>
            <person name="Arendt D."/>
            <person name="Savage R."/>
            <person name="Osoegawa K."/>
            <person name="de Jong P."/>
            <person name="Lindberg D.R."/>
            <person name="Seaver E.C."/>
            <person name="Weisblat D.A."/>
            <person name="Putnam N.H."/>
            <person name="Grigoriev I.V."/>
            <person name="Rokhsar D.S."/>
        </authorList>
    </citation>
    <scope>NUCLEOTIDE SEQUENCE</scope>
</reference>
<organism evidence="2 3">
    <name type="scientific">Helobdella robusta</name>
    <name type="common">Californian leech</name>
    <dbReference type="NCBI Taxonomy" id="6412"/>
    <lineage>
        <taxon>Eukaryota</taxon>
        <taxon>Metazoa</taxon>
        <taxon>Spiralia</taxon>
        <taxon>Lophotrochozoa</taxon>
        <taxon>Annelida</taxon>
        <taxon>Clitellata</taxon>
        <taxon>Hirudinea</taxon>
        <taxon>Rhynchobdellida</taxon>
        <taxon>Glossiphoniidae</taxon>
        <taxon>Helobdella</taxon>
    </lineage>
</organism>
<dbReference type="RefSeq" id="XP_009031354.1">
    <property type="nucleotide sequence ID" value="XM_009033106.1"/>
</dbReference>
<protein>
    <submittedName>
        <fullName evidence="1 2">Uncharacterized protein</fullName>
    </submittedName>
</protein>
<reference evidence="2" key="3">
    <citation type="submission" date="2015-06" db="UniProtKB">
        <authorList>
            <consortium name="EnsemblMetazoa"/>
        </authorList>
    </citation>
    <scope>IDENTIFICATION</scope>
</reference>
<accession>T1EXQ0</accession>
<dbReference type="Proteomes" id="UP000015101">
    <property type="component" value="Unassembled WGS sequence"/>
</dbReference>
<dbReference type="CTD" id="20201350"/>
<dbReference type="EMBL" id="KB097753">
    <property type="protein sequence ID" value="ESN90412.1"/>
    <property type="molecule type" value="Genomic_DNA"/>
</dbReference>
<dbReference type="EMBL" id="AMQM01002251">
    <property type="status" value="NOT_ANNOTATED_CDS"/>
    <property type="molecule type" value="Genomic_DNA"/>
</dbReference>
<dbReference type="HOGENOM" id="CLU_1410250_0_0_1"/>
<evidence type="ECO:0000313" key="2">
    <source>
        <dbReference type="EnsemblMetazoa" id="HelroP166078"/>
    </source>
</evidence>
<evidence type="ECO:0000313" key="3">
    <source>
        <dbReference type="Proteomes" id="UP000015101"/>
    </source>
</evidence>
<reference evidence="1 3" key="2">
    <citation type="journal article" date="2013" name="Nature">
        <title>Insights into bilaterian evolution from three spiralian genomes.</title>
        <authorList>
            <person name="Simakov O."/>
            <person name="Marletaz F."/>
            <person name="Cho S.J."/>
            <person name="Edsinger-Gonzales E."/>
            <person name="Havlak P."/>
            <person name="Hellsten U."/>
            <person name="Kuo D.H."/>
            <person name="Larsson T."/>
            <person name="Lv J."/>
            <person name="Arendt D."/>
            <person name="Savage R."/>
            <person name="Osoegawa K."/>
            <person name="de Jong P."/>
            <person name="Grimwood J."/>
            <person name="Chapman J.A."/>
            <person name="Shapiro H."/>
            <person name="Aerts A."/>
            <person name="Otillar R.P."/>
            <person name="Terry A.Y."/>
            <person name="Boore J.L."/>
            <person name="Grigoriev I.V."/>
            <person name="Lindberg D.R."/>
            <person name="Seaver E.C."/>
            <person name="Weisblat D.A."/>
            <person name="Putnam N.H."/>
            <person name="Rokhsar D.S."/>
        </authorList>
    </citation>
    <scope>NUCLEOTIDE SEQUENCE</scope>
</reference>
<name>T1EXQ0_HELRO</name>
<proteinExistence type="predicted"/>
<dbReference type="AlphaFoldDB" id="T1EXQ0"/>
<evidence type="ECO:0000313" key="1">
    <source>
        <dbReference type="EMBL" id="ESN90412.1"/>
    </source>
</evidence>
<dbReference type="InParanoid" id="T1EXQ0"/>
<gene>
    <name evidence="2" type="primary">20201350</name>
    <name evidence="1" type="ORF">HELRODRAFT_166078</name>
</gene>
<keyword evidence="3" id="KW-1185">Reference proteome</keyword>
<sequence>MGGFGQFWSEVQLTETQEFLLRCNLFFVVIGQLFVNDRAAKRLNPYTIGIVRFSVEEVRNVYGSCHATQKFNQPEALFKYNVIQSSFDDPVTSSLSGNLSAADEVLKLLTSHGRLEEVVEGILIMMNYQVQMENIVLTTAMVWSLQLINIRTAKPKCRQTEMSDHALARLGLLRISDQTHFDLKHSSIKTNMP</sequence>
<dbReference type="EnsemblMetazoa" id="HelroT166078">
    <property type="protein sequence ID" value="HelroP166078"/>
    <property type="gene ID" value="HelroG166078"/>
</dbReference>
<dbReference type="GeneID" id="20201350"/>